<dbReference type="PRINTS" id="PR00719">
    <property type="entry name" value="LMWPTPASE"/>
</dbReference>
<dbReference type="Pfam" id="PF01451">
    <property type="entry name" value="LMWPc"/>
    <property type="match status" value="1"/>
</dbReference>
<dbReference type="SMART" id="SM00226">
    <property type="entry name" value="LMWPc"/>
    <property type="match status" value="1"/>
</dbReference>
<gene>
    <name evidence="5" type="ORF">RHODO2019_00030</name>
</gene>
<dbReference type="PANTHER" id="PTHR11717:SF31">
    <property type="entry name" value="LOW MOLECULAR WEIGHT PROTEIN-TYROSINE-PHOSPHATASE ETP-RELATED"/>
    <property type="match status" value="1"/>
</dbReference>
<organism evidence="5 6">
    <name type="scientific">Rhodococcus antarcticus</name>
    <dbReference type="NCBI Taxonomy" id="2987751"/>
    <lineage>
        <taxon>Bacteria</taxon>
        <taxon>Bacillati</taxon>
        <taxon>Actinomycetota</taxon>
        <taxon>Actinomycetes</taxon>
        <taxon>Mycobacteriales</taxon>
        <taxon>Nocardiaceae</taxon>
        <taxon>Rhodococcus</taxon>
    </lineage>
</organism>
<evidence type="ECO:0000256" key="2">
    <source>
        <dbReference type="ARBA" id="ARBA00022801"/>
    </source>
</evidence>
<dbReference type="InterPro" id="IPR023485">
    <property type="entry name" value="Ptyr_pPase"/>
</dbReference>
<dbReference type="PANTHER" id="PTHR11717">
    <property type="entry name" value="LOW MOLECULAR WEIGHT PROTEIN TYROSINE PHOSPHATASE"/>
    <property type="match status" value="1"/>
</dbReference>
<evidence type="ECO:0000313" key="6">
    <source>
        <dbReference type="Proteomes" id="UP001164965"/>
    </source>
</evidence>
<keyword evidence="6" id="KW-1185">Reference proteome</keyword>
<evidence type="ECO:0000256" key="1">
    <source>
        <dbReference type="ARBA" id="ARBA00011063"/>
    </source>
</evidence>
<dbReference type="Proteomes" id="UP001164965">
    <property type="component" value="Chromosome"/>
</dbReference>
<sequence>MSGPTNGPPPVRRGVLYVCTANLCRSPLAEHVARAQLAGHGVTGLPVSSAGVSATAGTPVEAEAAAALRARGLDPSAFRSRVLGPELVRGAALVLTASRRHREAVLEADPTALRRTFTVRELARYVAAVDLDALPPGTAPERLDALAAAAGALRGTLRAATPRDDDVSDPFHRGPAAMAACAAQLEQASAGWTAAVAPRESPASIWTLPPSA</sequence>
<dbReference type="RefSeq" id="WP_265383054.1">
    <property type="nucleotide sequence ID" value="NZ_CP110615.1"/>
</dbReference>
<reference evidence="5" key="1">
    <citation type="submission" date="2022-10" db="EMBL/GenBank/DDBJ databases">
        <title>Rhodococcus sp.75.</title>
        <authorList>
            <person name="Sun M."/>
        </authorList>
    </citation>
    <scope>NUCLEOTIDE SEQUENCE</scope>
    <source>
        <strain evidence="5">75</strain>
    </source>
</reference>
<dbReference type="InterPro" id="IPR050438">
    <property type="entry name" value="LMW_PTPase"/>
</dbReference>
<dbReference type="EMBL" id="CP110615">
    <property type="protein sequence ID" value="UZJ24948.1"/>
    <property type="molecule type" value="Genomic_DNA"/>
</dbReference>
<evidence type="ECO:0000313" key="5">
    <source>
        <dbReference type="EMBL" id="UZJ24948.1"/>
    </source>
</evidence>
<accession>A0ABY6P084</accession>
<dbReference type="InterPro" id="IPR017867">
    <property type="entry name" value="Tyr_phospatase_low_mol_wt"/>
</dbReference>
<protein>
    <submittedName>
        <fullName evidence="5">Low molecular weight phosphatase family protein</fullName>
    </submittedName>
</protein>
<keyword evidence="2" id="KW-0378">Hydrolase</keyword>
<feature type="domain" description="Phosphotyrosine protein phosphatase I" evidence="4">
    <location>
        <begin position="13"/>
        <end position="195"/>
    </location>
</feature>
<keyword evidence="3" id="KW-0904">Protein phosphatase</keyword>
<name>A0ABY6P084_9NOCA</name>
<proteinExistence type="inferred from homology"/>
<dbReference type="InterPro" id="IPR036196">
    <property type="entry name" value="Ptyr_pPase_sf"/>
</dbReference>
<comment type="similarity">
    <text evidence="1">Belongs to the low molecular weight phosphotyrosine protein phosphatase family.</text>
</comment>
<dbReference type="Gene3D" id="3.40.50.2300">
    <property type="match status" value="1"/>
</dbReference>
<evidence type="ECO:0000259" key="4">
    <source>
        <dbReference type="SMART" id="SM00226"/>
    </source>
</evidence>
<dbReference type="SUPFAM" id="SSF52788">
    <property type="entry name" value="Phosphotyrosine protein phosphatases I"/>
    <property type="match status" value="1"/>
</dbReference>
<evidence type="ECO:0000256" key="3">
    <source>
        <dbReference type="ARBA" id="ARBA00022912"/>
    </source>
</evidence>